<gene>
    <name evidence="4" type="ORF">SSS_8246</name>
</gene>
<feature type="compositionally biased region" description="Polar residues" evidence="1">
    <location>
        <begin position="734"/>
        <end position="743"/>
    </location>
</feature>
<accession>A0A834R6P7</accession>
<keyword evidence="2" id="KW-0732">Signal</keyword>
<protein>
    <submittedName>
        <fullName evidence="4">Pro-Pol polyprotein</fullName>
    </submittedName>
</protein>
<evidence type="ECO:0000259" key="3">
    <source>
        <dbReference type="PROSITE" id="PS50994"/>
    </source>
</evidence>
<dbReference type="InterPro" id="IPR001584">
    <property type="entry name" value="Integrase_cat-core"/>
</dbReference>
<dbReference type="GO" id="GO:0003676">
    <property type="term" value="F:nucleic acid binding"/>
    <property type="evidence" value="ECO:0007669"/>
    <property type="project" value="InterPro"/>
</dbReference>
<feature type="signal peptide" evidence="2">
    <location>
        <begin position="1"/>
        <end position="24"/>
    </location>
</feature>
<dbReference type="Proteomes" id="UP000070412">
    <property type="component" value="Unassembled WGS sequence"/>
</dbReference>
<feature type="region of interest" description="Disordered" evidence="1">
    <location>
        <begin position="722"/>
        <end position="743"/>
    </location>
</feature>
<dbReference type="SUPFAM" id="SSF53098">
    <property type="entry name" value="Ribonuclease H-like"/>
    <property type="match status" value="1"/>
</dbReference>
<reference evidence="4" key="2">
    <citation type="submission" date="2020-01" db="EMBL/GenBank/DDBJ databases">
        <authorList>
            <person name="Korhonen P.K.K."/>
            <person name="Guangxu M.G."/>
            <person name="Wang T.W."/>
            <person name="Stroehlein A.J.S."/>
            <person name="Young N.D."/>
            <person name="Ang C.-S.A."/>
            <person name="Fernando D.W.F."/>
            <person name="Lu H.L."/>
            <person name="Taylor S.T."/>
            <person name="Ehtesham M.E.M."/>
            <person name="Najaraj S.H.N."/>
            <person name="Harsha G.H.G."/>
            <person name="Madugundu A.M."/>
            <person name="Renuse S.R."/>
            <person name="Holt D.H."/>
            <person name="Pandey A.P."/>
            <person name="Papenfuss A.P."/>
            <person name="Gasser R.B.G."/>
            <person name="Fischer K.F."/>
        </authorList>
    </citation>
    <scope>NUCLEOTIDE SEQUENCE</scope>
    <source>
        <strain evidence="4">SSS_KF_BRIS2020</strain>
    </source>
</reference>
<dbReference type="GO" id="GO:0003964">
    <property type="term" value="F:RNA-directed DNA polymerase activity"/>
    <property type="evidence" value="ECO:0007669"/>
    <property type="project" value="UniProtKB-EC"/>
</dbReference>
<dbReference type="Gene3D" id="3.30.420.10">
    <property type="entry name" value="Ribonuclease H-like superfamily/Ribonuclease H"/>
    <property type="match status" value="1"/>
</dbReference>
<dbReference type="PROSITE" id="PS50994">
    <property type="entry name" value="INTEGRASE"/>
    <property type="match status" value="1"/>
</dbReference>
<evidence type="ECO:0000313" key="6">
    <source>
        <dbReference type="Proteomes" id="UP000070412"/>
    </source>
</evidence>
<evidence type="ECO:0000313" key="4">
    <source>
        <dbReference type="EMBL" id="KAF7491889.1"/>
    </source>
</evidence>
<dbReference type="GO" id="GO:0015074">
    <property type="term" value="P:DNA integration"/>
    <property type="evidence" value="ECO:0007669"/>
    <property type="project" value="InterPro"/>
</dbReference>
<evidence type="ECO:0000256" key="2">
    <source>
        <dbReference type="SAM" id="SignalP"/>
    </source>
</evidence>
<organism evidence="4">
    <name type="scientific">Sarcoptes scabiei</name>
    <name type="common">Itch mite</name>
    <name type="synonym">Acarus scabiei</name>
    <dbReference type="NCBI Taxonomy" id="52283"/>
    <lineage>
        <taxon>Eukaryota</taxon>
        <taxon>Metazoa</taxon>
        <taxon>Ecdysozoa</taxon>
        <taxon>Arthropoda</taxon>
        <taxon>Chelicerata</taxon>
        <taxon>Arachnida</taxon>
        <taxon>Acari</taxon>
        <taxon>Acariformes</taxon>
        <taxon>Sarcoptiformes</taxon>
        <taxon>Astigmata</taxon>
        <taxon>Psoroptidia</taxon>
        <taxon>Sarcoptoidea</taxon>
        <taxon>Sarcoptidae</taxon>
        <taxon>Sarcoptinae</taxon>
        <taxon>Sarcoptes</taxon>
    </lineage>
</organism>
<dbReference type="EnsemblMetazoa" id="SSS_8246s_mrna">
    <property type="protein sequence ID" value="KAF7491889.1"/>
    <property type="gene ID" value="SSS_8246"/>
</dbReference>
<evidence type="ECO:0000313" key="5">
    <source>
        <dbReference type="EnsemblMetazoa" id="KAF7491889.1"/>
    </source>
</evidence>
<name>A0A834R6P7_SARSC</name>
<dbReference type="AlphaFoldDB" id="A0A834R6P7"/>
<dbReference type="Pfam" id="PF00665">
    <property type="entry name" value="rve"/>
    <property type="match status" value="1"/>
</dbReference>
<proteinExistence type="predicted"/>
<dbReference type="PANTHER" id="PTHR37984:SF5">
    <property type="entry name" value="PROTEIN NYNRIN-LIKE"/>
    <property type="match status" value="1"/>
</dbReference>
<evidence type="ECO:0000256" key="1">
    <source>
        <dbReference type="SAM" id="MobiDB-lite"/>
    </source>
</evidence>
<dbReference type="InterPro" id="IPR050951">
    <property type="entry name" value="Retrovirus_Pol_polyprotein"/>
</dbReference>
<reference evidence="5" key="3">
    <citation type="submission" date="2022-06" db="UniProtKB">
        <authorList>
            <consortium name="EnsemblMetazoa"/>
        </authorList>
    </citation>
    <scope>IDENTIFICATION</scope>
</reference>
<dbReference type="OrthoDB" id="6514906at2759"/>
<feature type="chain" id="PRO_5038259218" evidence="2">
    <location>
        <begin position="25"/>
        <end position="743"/>
    </location>
</feature>
<dbReference type="InterPro" id="IPR036397">
    <property type="entry name" value="RNaseH_sf"/>
</dbReference>
<keyword evidence="6" id="KW-1185">Reference proteome</keyword>
<feature type="domain" description="Integrase catalytic" evidence="3">
    <location>
        <begin position="504"/>
        <end position="671"/>
    </location>
</feature>
<dbReference type="PANTHER" id="PTHR37984">
    <property type="entry name" value="PROTEIN CBG26694"/>
    <property type="match status" value="1"/>
</dbReference>
<sequence>MLKLSSMLLAFSVLVSVFYSFTRSSIEAINANDFDIKEDFNVNPTTIEGMDSVLAEINSESIATTGNGKGGSMAPQPQNEIRDLSGWGIIGKLHPNVIVKDKLIHAYHSRAPDPRYQHLQGYGHQGHDKTEPRLHQALICNQLTVVSGKEELVKIHKTVEEIFDEIIDLDPLADEKKLSSLIPTYQKKFQGYLNEISEFINSNESENQNDIRVQEDVQETNGTFDAQSFNLMNSFSGNYLEFPRFWESFELHVDRTSLPDPVKFDHLIKKLDSTTTQKINTYRGSQYKQVKDYLFSYFFNEILIAKEMKRKLSKLGRFIKMFDVEALINVIDVLNTTLVVSERMRTSENLKQEILLEVTARFPPWFLSECRTASTLTIENVIDKLRNQCNYVETTADRVHSVLDHYRKNAEIMMLDTKSTSSNCDRIQCEKLITLDYINAQDMLKQIHHKYGHIGTTQMLLHYNTMYQSKNALKIAQDIVNQCITCQHTKPNHKKFGTLGQIGPASKPFEIIHIDTIGGFKFHNSKKKYLHLAIDAFSRFVWGLASRSQTATDFVNLVNKICDQQKPKLIVSDQFSSLKSSIFKKFLKHQGISLMYTPVDHPASNGIVERVNQTITNRLRQKVFDNRKRSWSSLVLECINEYNATIHTVTKFPPNYLMTGYDPDQLFQDHPLETNRFIAFDNSMKSHEYSKLRYDANRKQLNLNVGDKIFVESGNRLNRDKLDPLFEGHIPSPESYQRTSSKS</sequence>
<dbReference type="EMBL" id="WVUK01000058">
    <property type="protein sequence ID" value="KAF7491889.1"/>
    <property type="molecule type" value="Genomic_DNA"/>
</dbReference>
<reference evidence="6" key="1">
    <citation type="journal article" date="2020" name="PLoS Negl. Trop. Dis.">
        <title>High-quality nuclear genome for Sarcoptes scabiei-A critical resource for a neglected parasite.</title>
        <authorList>
            <person name="Korhonen P.K."/>
            <person name="Gasser R.B."/>
            <person name="Ma G."/>
            <person name="Wang T."/>
            <person name="Stroehlein A.J."/>
            <person name="Young N.D."/>
            <person name="Ang C.S."/>
            <person name="Fernando D.D."/>
            <person name="Lu H.C."/>
            <person name="Taylor S."/>
            <person name="Reynolds S.L."/>
            <person name="Mofiz E."/>
            <person name="Najaraj S.H."/>
            <person name="Gowda H."/>
            <person name="Madugundu A."/>
            <person name="Renuse S."/>
            <person name="Holt D."/>
            <person name="Pandey A."/>
            <person name="Papenfuss A.T."/>
            <person name="Fischer K."/>
        </authorList>
    </citation>
    <scope>NUCLEOTIDE SEQUENCE [LARGE SCALE GENOMIC DNA]</scope>
</reference>
<dbReference type="InterPro" id="IPR012337">
    <property type="entry name" value="RNaseH-like_sf"/>
</dbReference>